<dbReference type="AlphaFoldDB" id="A0A2P8D0Y5"/>
<gene>
    <name evidence="1" type="ORF">B0I18_107228</name>
</gene>
<keyword evidence="2" id="KW-1185">Reference proteome</keyword>
<proteinExistence type="predicted"/>
<accession>A0A2P8D0Y5</accession>
<comment type="caution">
    <text evidence="1">The sequence shown here is derived from an EMBL/GenBank/DDBJ whole genome shotgun (WGS) entry which is preliminary data.</text>
</comment>
<organism evidence="1 2">
    <name type="scientific">Taibaiella chishuiensis</name>
    <dbReference type="NCBI Taxonomy" id="1434707"/>
    <lineage>
        <taxon>Bacteria</taxon>
        <taxon>Pseudomonadati</taxon>
        <taxon>Bacteroidota</taxon>
        <taxon>Chitinophagia</taxon>
        <taxon>Chitinophagales</taxon>
        <taxon>Chitinophagaceae</taxon>
        <taxon>Taibaiella</taxon>
    </lineage>
</organism>
<reference evidence="1 2" key="1">
    <citation type="submission" date="2018-03" db="EMBL/GenBank/DDBJ databases">
        <title>Genomic Encyclopedia of Type Strains, Phase III (KMG-III): the genomes of soil and plant-associated and newly described type strains.</title>
        <authorList>
            <person name="Whitman W."/>
        </authorList>
    </citation>
    <scope>NUCLEOTIDE SEQUENCE [LARGE SCALE GENOMIC DNA]</scope>
    <source>
        <strain evidence="1 2">CGMCC 1.12700</strain>
    </source>
</reference>
<evidence type="ECO:0000313" key="2">
    <source>
        <dbReference type="Proteomes" id="UP000240572"/>
    </source>
</evidence>
<name>A0A2P8D0Y5_9BACT</name>
<evidence type="ECO:0000313" key="1">
    <source>
        <dbReference type="EMBL" id="PSK90816.1"/>
    </source>
</evidence>
<dbReference type="EMBL" id="PYGD01000007">
    <property type="protein sequence ID" value="PSK90816.1"/>
    <property type="molecule type" value="Genomic_DNA"/>
</dbReference>
<sequence>MENKPPWETLKALNWFMSALFEALNAPRFEMSDFGIPAYFQDGGLGRIVNYQGL</sequence>
<protein>
    <submittedName>
        <fullName evidence="1">Uncharacterized protein</fullName>
    </submittedName>
</protein>
<dbReference type="Proteomes" id="UP000240572">
    <property type="component" value="Unassembled WGS sequence"/>
</dbReference>